<dbReference type="PROSITE" id="PS50879">
    <property type="entry name" value="RNASE_H_1"/>
    <property type="match status" value="1"/>
</dbReference>
<dbReference type="InterPro" id="IPR036397">
    <property type="entry name" value="RNaseH_sf"/>
</dbReference>
<dbReference type="GO" id="GO:0003676">
    <property type="term" value="F:nucleic acid binding"/>
    <property type="evidence" value="ECO:0007669"/>
    <property type="project" value="InterPro"/>
</dbReference>
<organism evidence="2 3">
    <name type="scientific">Pleurodeles waltl</name>
    <name type="common">Iberian ribbed newt</name>
    <dbReference type="NCBI Taxonomy" id="8319"/>
    <lineage>
        <taxon>Eukaryota</taxon>
        <taxon>Metazoa</taxon>
        <taxon>Chordata</taxon>
        <taxon>Craniata</taxon>
        <taxon>Vertebrata</taxon>
        <taxon>Euteleostomi</taxon>
        <taxon>Amphibia</taxon>
        <taxon>Batrachia</taxon>
        <taxon>Caudata</taxon>
        <taxon>Salamandroidea</taxon>
        <taxon>Salamandridae</taxon>
        <taxon>Pleurodelinae</taxon>
        <taxon>Pleurodeles</taxon>
    </lineage>
</organism>
<dbReference type="Proteomes" id="UP001066276">
    <property type="component" value="Chromosome 2_1"/>
</dbReference>
<dbReference type="Gene3D" id="3.30.420.10">
    <property type="entry name" value="Ribonuclease H-like superfamily/Ribonuclease H"/>
    <property type="match status" value="1"/>
</dbReference>
<accession>A0AAV7VL92</accession>
<dbReference type="Pfam" id="PF00075">
    <property type="entry name" value="RNase_H"/>
    <property type="match status" value="1"/>
</dbReference>
<evidence type="ECO:0000313" key="2">
    <source>
        <dbReference type="EMBL" id="KAJ1202093.1"/>
    </source>
</evidence>
<evidence type="ECO:0000259" key="1">
    <source>
        <dbReference type="PROSITE" id="PS50879"/>
    </source>
</evidence>
<keyword evidence="3" id="KW-1185">Reference proteome</keyword>
<protein>
    <recommendedName>
        <fullName evidence="1">RNase H type-1 domain-containing protein</fullName>
    </recommendedName>
</protein>
<dbReference type="InterPro" id="IPR012337">
    <property type="entry name" value="RNaseH-like_sf"/>
</dbReference>
<dbReference type="EMBL" id="JANPWB010000003">
    <property type="protein sequence ID" value="KAJ1202093.1"/>
    <property type="molecule type" value="Genomic_DNA"/>
</dbReference>
<evidence type="ECO:0000313" key="3">
    <source>
        <dbReference type="Proteomes" id="UP001066276"/>
    </source>
</evidence>
<reference evidence="2" key="1">
    <citation type="journal article" date="2022" name="bioRxiv">
        <title>Sequencing and chromosome-scale assembly of the giantPleurodeles waltlgenome.</title>
        <authorList>
            <person name="Brown T."/>
            <person name="Elewa A."/>
            <person name="Iarovenko S."/>
            <person name="Subramanian E."/>
            <person name="Araus A.J."/>
            <person name="Petzold A."/>
            <person name="Susuki M."/>
            <person name="Suzuki K.-i.T."/>
            <person name="Hayashi T."/>
            <person name="Toyoda A."/>
            <person name="Oliveira C."/>
            <person name="Osipova E."/>
            <person name="Leigh N.D."/>
            <person name="Simon A."/>
            <person name="Yun M.H."/>
        </authorList>
    </citation>
    <scope>NUCLEOTIDE SEQUENCE</scope>
    <source>
        <strain evidence="2">20211129_DDA</strain>
        <tissue evidence="2">Liver</tissue>
    </source>
</reference>
<dbReference type="SUPFAM" id="SSF53098">
    <property type="entry name" value="Ribonuclease H-like"/>
    <property type="match status" value="1"/>
</dbReference>
<name>A0AAV7VL92_PLEWA</name>
<comment type="caution">
    <text evidence="2">The sequence shown here is derived from an EMBL/GenBank/DDBJ whole genome shotgun (WGS) entry which is preliminary data.</text>
</comment>
<proteinExistence type="predicted"/>
<sequence length="340" mass="38083">MLLKKRARLKMKKWALALLDSTAEFTIVRQNIQEHLEVKATDDFLQVETSDMRVSTCDRMAVIKEILLAQGKCIIDISPIPALKAVTKASVSNAKALHPRWIQWATSQTATDVGYIFVPKLQTQEFLQYELEYPVPANTLPVDQYQRVIYTAGPARPAIGTKHQYSAACAVVSSYMKGSKFYPKHTFTQTLGDCTAQLAELKALVMALEHTDPDQLTLIVCDSYYCVQSFNEYLHYWRQNGFRDFKGNTLKHRFLWGKVADLKETRPNVHVVDTLEHQRIGIHVAGNTLADEAAKSAVATASVAAVTRSITKPDDDIWAAIKATAKSISYKILLPDGRLP</sequence>
<dbReference type="GO" id="GO:0004523">
    <property type="term" value="F:RNA-DNA hybrid ribonuclease activity"/>
    <property type="evidence" value="ECO:0007669"/>
    <property type="project" value="InterPro"/>
</dbReference>
<feature type="domain" description="RNase H type-1" evidence="1">
    <location>
        <begin position="143"/>
        <end position="299"/>
    </location>
</feature>
<gene>
    <name evidence="2" type="ORF">NDU88_005895</name>
</gene>
<dbReference type="AlphaFoldDB" id="A0AAV7VL92"/>
<dbReference type="InterPro" id="IPR002156">
    <property type="entry name" value="RNaseH_domain"/>
</dbReference>